<dbReference type="InterPro" id="IPR001647">
    <property type="entry name" value="HTH_TetR"/>
</dbReference>
<sequence>MQVQKKSSIRERNIEQILLAAEQVFADRGYAGARMSDIAQAAALPRSNVHYYFSTKQQLYREVLFGLLELWKQDALCFELYDDPRVVLTTYIRAKMNRSRTRPAGSRVWASEIMHRAPVLGDALEEHLVGWARMKEARIASWVAEGRISPVAPAHLLFMVWSATQHYADFDYQIELINNDTPLSDHQFELAVHTVTQVILRGVGLST</sequence>
<accession>A0AA42CTE8</accession>
<dbReference type="GO" id="GO:0000976">
    <property type="term" value="F:transcription cis-regulatory region binding"/>
    <property type="evidence" value="ECO:0007669"/>
    <property type="project" value="TreeGrafter"/>
</dbReference>
<name>A0AA42CTE8_9GAMM</name>
<dbReference type="Gene3D" id="1.10.357.10">
    <property type="entry name" value="Tetracycline Repressor, domain 2"/>
    <property type="match status" value="1"/>
</dbReference>
<dbReference type="GO" id="GO:0003700">
    <property type="term" value="F:DNA-binding transcription factor activity"/>
    <property type="evidence" value="ECO:0007669"/>
    <property type="project" value="TreeGrafter"/>
</dbReference>
<evidence type="ECO:0000256" key="1">
    <source>
        <dbReference type="ARBA" id="ARBA00023125"/>
    </source>
</evidence>
<comment type="caution">
    <text evidence="4">The sequence shown here is derived from an EMBL/GenBank/DDBJ whole genome shotgun (WGS) entry which is preliminary data.</text>
</comment>
<dbReference type="Pfam" id="PF08362">
    <property type="entry name" value="TetR_C_3"/>
    <property type="match status" value="1"/>
</dbReference>
<dbReference type="SUPFAM" id="SSF48498">
    <property type="entry name" value="Tetracyclin repressor-like, C-terminal domain"/>
    <property type="match status" value="1"/>
</dbReference>
<reference evidence="4" key="1">
    <citation type="submission" date="2022-11" db="EMBL/GenBank/DDBJ databases">
        <title>Larsenimonas rhizosphaerae sp. nov., isolated from a tidal mudflat.</title>
        <authorList>
            <person name="Lee S.D."/>
            <person name="Kim I.S."/>
        </authorList>
    </citation>
    <scope>NUCLEOTIDE SEQUENCE</scope>
    <source>
        <strain evidence="4">GH2-1</strain>
    </source>
</reference>
<evidence type="ECO:0000256" key="2">
    <source>
        <dbReference type="PROSITE-ProRule" id="PRU00335"/>
    </source>
</evidence>
<feature type="domain" description="HTH tetR-type" evidence="3">
    <location>
        <begin position="11"/>
        <end position="71"/>
    </location>
</feature>
<evidence type="ECO:0000259" key="3">
    <source>
        <dbReference type="PROSITE" id="PS50977"/>
    </source>
</evidence>
<feature type="DNA-binding region" description="H-T-H motif" evidence="2">
    <location>
        <begin position="34"/>
        <end position="53"/>
    </location>
</feature>
<dbReference type="RefSeq" id="WP_250936322.1">
    <property type="nucleotide sequence ID" value="NZ_JAMLJK010000001.1"/>
</dbReference>
<dbReference type="InterPro" id="IPR009057">
    <property type="entry name" value="Homeodomain-like_sf"/>
</dbReference>
<dbReference type="PANTHER" id="PTHR30055">
    <property type="entry name" value="HTH-TYPE TRANSCRIPTIONAL REGULATOR RUTR"/>
    <property type="match status" value="1"/>
</dbReference>
<evidence type="ECO:0000313" key="5">
    <source>
        <dbReference type="Proteomes" id="UP001165678"/>
    </source>
</evidence>
<organism evidence="4 5">
    <name type="scientific">Larsenimonas rhizosphaerae</name>
    <dbReference type="NCBI Taxonomy" id="2944682"/>
    <lineage>
        <taxon>Bacteria</taxon>
        <taxon>Pseudomonadati</taxon>
        <taxon>Pseudomonadota</taxon>
        <taxon>Gammaproteobacteria</taxon>
        <taxon>Oceanospirillales</taxon>
        <taxon>Halomonadaceae</taxon>
        <taxon>Larsenimonas</taxon>
    </lineage>
</organism>
<dbReference type="Pfam" id="PF00440">
    <property type="entry name" value="TetR_N"/>
    <property type="match status" value="1"/>
</dbReference>
<dbReference type="EMBL" id="JAPIVE010000001">
    <property type="protein sequence ID" value="MCX2522981.1"/>
    <property type="molecule type" value="Genomic_DNA"/>
</dbReference>
<dbReference type="PROSITE" id="PS50977">
    <property type="entry name" value="HTH_TETR_2"/>
    <property type="match status" value="1"/>
</dbReference>
<dbReference type="PRINTS" id="PR00455">
    <property type="entry name" value="HTHTETR"/>
</dbReference>
<proteinExistence type="predicted"/>
<dbReference type="AlphaFoldDB" id="A0AA42CTE8"/>
<dbReference type="GO" id="GO:0045892">
    <property type="term" value="P:negative regulation of DNA-templated transcription"/>
    <property type="evidence" value="ECO:0007669"/>
    <property type="project" value="InterPro"/>
</dbReference>
<dbReference type="Gene3D" id="1.10.10.60">
    <property type="entry name" value="Homeodomain-like"/>
    <property type="match status" value="1"/>
</dbReference>
<dbReference type="InterPro" id="IPR036271">
    <property type="entry name" value="Tet_transcr_reg_TetR-rel_C_sf"/>
</dbReference>
<dbReference type="InterPro" id="IPR013573">
    <property type="entry name" value="Tscrpt_reg_YcdC_C"/>
</dbReference>
<keyword evidence="5" id="KW-1185">Reference proteome</keyword>
<dbReference type="PANTHER" id="PTHR30055:SF196">
    <property type="entry name" value="HTH-TYPE TRANSCRIPTIONAL REGULATOR RUTR"/>
    <property type="match status" value="1"/>
</dbReference>
<dbReference type="Proteomes" id="UP001165678">
    <property type="component" value="Unassembled WGS sequence"/>
</dbReference>
<gene>
    <name evidence="4" type="ORF">OQ287_01875</name>
</gene>
<evidence type="ECO:0000313" key="4">
    <source>
        <dbReference type="EMBL" id="MCX2522981.1"/>
    </source>
</evidence>
<protein>
    <submittedName>
        <fullName evidence="4">TetR/AcrR family transcriptional regulator</fullName>
    </submittedName>
</protein>
<dbReference type="SUPFAM" id="SSF46689">
    <property type="entry name" value="Homeodomain-like"/>
    <property type="match status" value="1"/>
</dbReference>
<keyword evidence="1 2" id="KW-0238">DNA-binding</keyword>
<dbReference type="InterPro" id="IPR050109">
    <property type="entry name" value="HTH-type_TetR-like_transc_reg"/>
</dbReference>